<dbReference type="EMBL" id="GGEC01056164">
    <property type="protein sequence ID" value="MBX36648.1"/>
    <property type="molecule type" value="Transcribed_RNA"/>
</dbReference>
<name>A0A2P2N2G3_RHIMU</name>
<evidence type="ECO:0000313" key="1">
    <source>
        <dbReference type="EMBL" id="MBX36648.1"/>
    </source>
</evidence>
<reference evidence="1" key="1">
    <citation type="submission" date="2018-02" db="EMBL/GenBank/DDBJ databases">
        <title>Rhizophora mucronata_Transcriptome.</title>
        <authorList>
            <person name="Meera S.P."/>
            <person name="Sreeshan A."/>
            <person name="Augustine A."/>
        </authorList>
    </citation>
    <scope>NUCLEOTIDE SEQUENCE</scope>
    <source>
        <tissue evidence="1">Leaf</tissue>
    </source>
</reference>
<organism evidence="1">
    <name type="scientific">Rhizophora mucronata</name>
    <name type="common">Asiatic mangrove</name>
    <dbReference type="NCBI Taxonomy" id="61149"/>
    <lineage>
        <taxon>Eukaryota</taxon>
        <taxon>Viridiplantae</taxon>
        <taxon>Streptophyta</taxon>
        <taxon>Embryophyta</taxon>
        <taxon>Tracheophyta</taxon>
        <taxon>Spermatophyta</taxon>
        <taxon>Magnoliopsida</taxon>
        <taxon>eudicotyledons</taxon>
        <taxon>Gunneridae</taxon>
        <taxon>Pentapetalae</taxon>
        <taxon>rosids</taxon>
        <taxon>fabids</taxon>
        <taxon>Malpighiales</taxon>
        <taxon>Rhizophoraceae</taxon>
        <taxon>Rhizophora</taxon>
    </lineage>
</organism>
<accession>A0A2P2N2G3</accession>
<proteinExistence type="predicted"/>
<protein>
    <submittedName>
        <fullName evidence="1">Uncharacterized protein</fullName>
    </submittedName>
</protein>
<dbReference type="AlphaFoldDB" id="A0A2P2N2G3"/>
<sequence>MSCSVELRLLQPLLTYLTPKRTGTVEGCSHCKNRLIIRWTSSDRNCGILRFL</sequence>